<comment type="cofactor">
    <cofactor evidence="1">
        <name>heme</name>
        <dbReference type="ChEBI" id="CHEBI:30413"/>
    </cofactor>
</comment>
<evidence type="ECO:0000313" key="11">
    <source>
        <dbReference type="Proteomes" id="UP001498398"/>
    </source>
</evidence>
<evidence type="ECO:0000256" key="5">
    <source>
        <dbReference type="ARBA" id="ARBA00022723"/>
    </source>
</evidence>
<evidence type="ECO:0000256" key="3">
    <source>
        <dbReference type="ARBA" id="ARBA00010617"/>
    </source>
</evidence>
<keyword evidence="7" id="KW-0408">Iron</keyword>
<keyword evidence="5" id="KW-0479">Metal-binding</keyword>
<evidence type="ECO:0000256" key="2">
    <source>
        <dbReference type="ARBA" id="ARBA00005179"/>
    </source>
</evidence>
<dbReference type="CDD" id="cd11065">
    <property type="entry name" value="CYP64-like"/>
    <property type="match status" value="1"/>
</dbReference>
<evidence type="ECO:0000313" key="10">
    <source>
        <dbReference type="EMBL" id="KAK7451199.1"/>
    </source>
</evidence>
<keyword evidence="9" id="KW-0732">Signal</keyword>
<evidence type="ECO:0000256" key="4">
    <source>
        <dbReference type="ARBA" id="ARBA00022617"/>
    </source>
</evidence>
<evidence type="ECO:0000256" key="9">
    <source>
        <dbReference type="SAM" id="SignalP"/>
    </source>
</evidence>
<protein>
    <recommendedName>
        <fullName evidence="12">Cytochrome P450</fullName>
    </recommendedName>
</protein>
<reference evidence="10 11" key="1">
    <citation type="submission" date="2024-01" db="EMBL/GenBank/DDBJ databases">
        <title>A draft genome for the cacao thread blight pathogen Marasmiellus scandens.</title>
        <authorList>
            <person name="Baruah I.K."/>
            <person name="Leung J."/>
            <person name="Bukari Y."/>
            <person name="Amoako-Attah I."/>
            <person name="Meinhardt L.W."/>
            <person name="Bailey B.A."/>
            <person name="Cohen S.P."/>
        </authorList>
    </citation>
    <scope>NUCLEOTIDE SEQUENCE [LARGE SCALE GENOMIC DNA]</scope>
    <source>
        <strain evidence="10 11">GH-19</strain>
    </source>
</reference>
<organism evidence="10 11">
    <name type="scientific">Marasmiellus scandens</name>
    <dbReference type="NCBI Taxonomy" id="2682957"/>
    <lineage>
        <taxon>Eukaryota</taxon>
        <taxon>Fungi</taxon>
        <taxon>Dikarya</taxon>
        <taxon>Basidiomycota</taxon>
        <taxon>Agaricomycotina</taxon>
        <taxon>Agaricomycetes</taxon>
        <taxon>Agaricomycetidae</taxon>
        <taxon>Agaricales</taxon>
        <taxon>Marasmiineae</taxon>
        <taxon>Omphalotaceae</taxon>
        <taxon>Marasmiellus</taxon>
    </lineage>
</organism>
<dbReference type="PANTHER" id="PTHR46300:SF7">
    <property type="entry name" value="P450, PUTATIVE (EUROFUNG)-RELATED"/>
    <property type="match status" value="1"/>
</dbReference>
<dbReference type="Gene3D" id="1.10.630.10">
    <property type="entry name" value="Cytochrome P450"/>
    <property type="match status" value="1"/>
</dbReference>
<evidence type="ECO:0000256" key="1">
    <source>
        <dbReference type="ARBA" id="ARBA00001971"/>
    </source>
</evidence>
<evidence type="ECO:0000256" key="8">
    <source>
        <dbReference type="ARBA" id="ARBA00023033"/>
    </source>
</evidence>
<comment type="pathway">
    <text evidence="2">Secondary metabolite biosynthesis.</text>
</comment>
<dbReference type="InterPro" id="IPR036396">
    <property type="entry name" value="Cyt_P450_sf"/>
</dbReference>
<dbReference type="Pfam" id="PF00067">
    <property type="entry name" value="p450"/>
    <property type="match status" value="2"/>
</dbReference>
<evidence type="ECO:0008006" key="12">
    <source>
        <dbReference type="Google" id="ProtNLM"/>
    </source>
</evidence>
<comment type="similarity">
    <text evidence="3">Belongs to the cytochrome P450 family.</text>
</comment>
<accession>A0ABR1J5X2</accession>
<sequence length="527" mass="60375">MISPAIWAALITCIFCLWATNRQRLPKLPLPPGPKRYPLIGSAFQMPRYHEFLTFTEWRKQWGDYIYLKVFGLEFLVINSYAVAKELLEKRSVNFSDRPRMIMAGEIRIGWNTATAITPFNDTFKNHRRLMARAAGGKNAEAFWPVEERERRKFLLHLIEEPKNLVHLIRRLEGSVILEIAYGYPVQKNGDPFVTLAETTMDQFSISTTYGAFMVDIVPAMRYIPEWFPGGGFKKIAREWGSNFHSAVEKPFMYVKEEMTAGKARPSFSAQMLTRGDEKEEFIKGAAFSLYAGGSDTAVAALTIFFYLMIKHPEVQAKAQAEIDSLTQGEYLPTWSDRAKLPYVEAVMLECLRWGPIAPLGFPHRVMAEDEFEGHRIPEGTLCLPNLWYIHLHKTLQKIIRSYLNRAMMHDPNYYTNPDEFNPERFTKNAPELDPRNIVFGFGRRYLRALLPSRALADSGIWLTIALVLATFNITKGVDEDGNEVDPVINFTSATICRAEPFPYTVTPRSEKATQLVKDNQLEYNIL</sequence>
<dbReference type="InterPro" id="IPR002401">
    <property type="entry name" value="Cyt_P450_E_grp-I"/>
</dbReference>
<keyword evidence="8" id="KW-0503">Monooxygenase</keyword>
<dbReference type="EMBL" id="JBANRG010000031">
    <property type="protein sequence ID" value="KAK7451199.1"/>
    <property type="molecule type" value="Genomic_DNA"/>
</dbReference>
<dbReference type="InterPro" id="IPR050364">
    <property type="entry name" value="Cytochrome_P450_fung"/>
</dbReference>
<evidence type="ECO:0000256" key="6">
    <source>
        <dbReference type="ARBA" id="ARBA00023002"/>
    </source>
</evidence>
<comment type="caution">
    <text evidence="10">The sequence shown here is derived from an EMBL/GenBank/DDBJ whole genome shotgun (WGS) entry which is preliminary data.</text>
</comment>
<keyword evidence="4" id="KW-0349">Heme</keyword>
<dbReference type="PRINTS" id="PR00463">
    <property type="entry name" value="EP450I"/>
</dbReference>
<proteinExistence type="inferred from homology"/>
<dbReference type="SUPFAM" id="SSF48264">
    <property type="entry name" value="Cytochrome P450"/>
    <property type="match status" value="1"/>
</dbReference>
<keyword evidence="6" id="KW-0560">Oxidoreductase</keyword>
<dbReference type="InterPro" id="IPR001128">
    <property type="entry name" value="Cyt_P450"/>
</dbReference>
<name>A0ABR1J5X2_9AGAR</name>
<evidence type="ECO:0000256" key="7">
    <source>
        <dbReference type="ARBA" id="ARBA00023004"/>
    </source>
</evidence>
<dbReference type="PANTHER" id="PTHR46300">
    <property type="entry name" value="P450, PUTATIVE (EUROFUNG)-RELATED-RELATED"/>
    <property type="match status" value="1"/>
</dbReference>
<feature type="signal peptide" evidence="9">
    <location>
        <begin position="1"/>
        <end position="19"/>
    </location>
</feature>
<dbReference type="Proteomes" id="UP001498398">
    <property type="component" value="Unassembled WGS sequence"/>
</dbReference>
<gene>
    <name evidence="10" type="ORF">VKT23_012531</name>
</gene>
<feature type="chain" id="PRO_5045082833" description="Cytochrome P450" evidence="9">
    <location>
        <begin position="20"/>
        <end position="527"/>
    </location>
</feature>
<keyword evidence="11" id="KW-1185">Reference proteome</keyword>